<evidence type="ECO:0000313" key="1">
    <source>
        <dbReference type="EMBL" id="KAK7269237.1"/>
    </source>
</evidence>
<protein>
    <submittedName>
        <fullName evidence="1">Uncharacterized protein</fullName>
    </submittedName>
</protein>
<sequence>MNFQKECLRASAEIQKGHANTSTLDDGVDLDQDSVYYVPNCAKNKKHMDKRRAVWGTLRVLMLVGRLQKNRMLMTTGQ</sequence>
<comment type="caution">
    <text evidence="1">The sequence shown here is derived from an EMBL/GenBank/DDBJ whole genome shotgun (WGS) entry which is preliminary data.</text>
</comment>
<keyword evidence="2" id="KW-1185">Reference proteome</keyword>
<accession>A0AAN9F3I9</accession>
<dbReference type="EMBL" id="JAYWIO010000004">
    <property type="protein sequence ID" value="KAK7269237.1"/>
    <property type="molecule type" value="Genomic_DNA"/>
</dbReference>
<gene>
    <name evidence="1" type="ORF">RIF29_21956</name>
</gene>
<reference evidence="1 2" key="1">
    <citation type="submission" date="2024-01" db="EMBL/GenBank/DDBJ databases">
        <title>The genomes of 5 underutilized Papilionoideae crops provide insights into root nodulation and disease resistanc.</title>
        <authorList>
            <person name="Yuan L."/>
        </authorList>
    </citation>
    <scope>NUCLEOTIDE SEQUENCE [LARGE SCALE GENOMIC DNA]</scope>
    <source>
        <strain evidence="1">ZHUSHIDOU_FW_LH</strain>
        <tissue evidence="1">Leaf</tissue>
    </source>
</reference>
<proteinExistence type="predicted"/>
<name>A0AAN9F3I9_CROPI</name>
<dbReference type="AlphaFoldDB" id="A0AAN9F3I9"/>
<dbReference type="Proteomes" id="UP001372338">
    <property type="component" value="Unassembled WGS sequence"/>
</dbReference>
<evidence type="ECO:0000313" key="2">
    <source>
        <dbReference type="Proteomes" id="UP001372338"/>
    </source>
</evidence>
<organism evidence="1 2">
    <name type="scientific">Crotalaria pallida</name>
    <name type="common">Smooth rattlebox</name>
    <name type="synonym">Crotalaria striata</name>
    <dbReference type="NCBI Taxonomy" id="3830"/>
    <lineage>
        <taxon>Eukaryota</taxon>
        <taxon>Viridiplantae</taxon>
        <taxon>Streptophyta</taxon>
        <taxon>Embryophyta</taxon>
        <taxon>Tracheophyta</taxon>
        <taxon>Spermatophyta</taxon>
        <taxon>Magnoliopsida</taxon>
        <taxon>eudicotyledons</taxon>
        <taxon>Gunneridae</taxon>
        <taxon>Pentapetalae</taxon>
        <taxon>rosids</taxon>
        <taxon>fabids</taxon>
        <taxon>Fabales</taxon>
        <taxon>Fabaceae</taxon>
        <taxon>Papilionoideae</taxon>
        <taxon>50 kb inversion clade</taxon>
        <taxon>genistoids sensu lato</taxon>
        <taxon>core genistoids</taxon>
        <taxon>Crotalarieae</taxon>
        <taxon>Crotalaria</taxon>
    </lineage>
</organism>